<dbReference type="AlphaFoldDB" id="A0A0E0FIW3"/>
<feature type="transmembrane region" description="Helical" evidence="20">
    <location>
        <begin position="234"/>
        <end position="257"/>
    </location>
</feature>
<dbReference type="GO" id="GO:0004674">
    <property type="term" value="F:protein serine/threonine kinase activity"/>
    <property type="evidence" value="ECO:0007669"/>
    <property type="project" value="UniProtKB-KW"/>
</dbReference>
<evidence type="ECO:0000256" key="10">
    <source>
        <dbReference type="ARBA" id="ARBA00022777"/>
    </source>
</evidence>
<dbReference type="Gramene" id="ONIVA01G10460.6">
    <property type="protein sequence ID" value="ONIVA01G10460.6"/>
    <property type="gene ID" value="ONIVA01G10460"/>
</dbReference>
<evidence type="ECO:0000313" key="24">
    <source>
        <dbReference type="Proteomes" id="UP000006591"/>
    </source>
</evidence>
<dbReference type="InterPro" id="IPR017441">
    <property type="entry name" value="Protein_kinase_ATP_BS"/>
</dbReference>
<keyword evidence="3" id="KW-1003">Cell membrane</keyword>
<keyword evidence="9 19" id="KW-0547">Nucleotide-binding</keyword>
<keyword evidence="5" id="KW-0147">Chitin-binding</keyword>
<keyword evidence="12 20" id="KW-1133">Transmembrane helix</keyword>
<dbReference type="InterPro" id="IPR008271">
    <property type="entry name" value="Ser/Thr_kinase_AS"/>
</dbReference>
<dbReference type="PROSITE" id="PS00107">
    <property type="entry name" value="PROTEIN_KINASE_ATP"/>
    <property type="match status" value="1"/>
</dbReference>
<evidence type="ECO:0000256" key="18">
    <source>
        <dbReference type="ARBA" id="ARBA00048679"/>
    </source>
</evidence>
<dbReference type="PANTHER" id="PTHR46204:SF4">
    <property type="entry name" value="LYSM DOMAIN RECEPTOR-LIKE KINASE 10"/>
    <property type="match status" value="1"/>
</dbReference>
<dbReference type="GO" id="GO:0045087">
    <property type="term" value="P:innate immune response"/>
    <property type="evidence" value="ECO:0007669"/>
    <property type="project" value="InterPro"/>
</dbReference>
<dbReference type="GO" id="GO:0005886">
    <property type="term" value="C:plasma membrane"/>
    <property type="evidence" value="ECO:0007669"/>
    <property type="project" value="UniProtKB-SubCell"/>
</dbReference>
<evidence type="ECO:0000313" key="23">
    <source>
        <dbReference type="EnsemblPlants" id="ONIVA01G10460.6"/>
    </source>
</evidence>
<comment type="subcellular location">
    <subcellularLocation>
        <location evidence="1">Cell membrane</location>
        <topology evidence="1">Single-pass membrane protein</topology>
    </subcellularLocation>
</comment>
<dbReference type="GO" id="GO:0008061">
    <property type="term" value="F:chitin binding"/>
    <property type="evidence" value="ECO:0007669"/>
    <property type="project" value="UniProtKB-KW"/>
</dbReference>
<evidence type="ECO:0000256" key="2">
    <source>
        <dbReference type="ARBA" id="ARBA00012513"/>
    </source>
</evidence>
<comment type="catalytic activity">
    <reaction evidence="18">
        <text>L-seryl-[protein] + ATP = O-phospho-L-seryl-[protein] + ADP + H(+)</text>
        <dbReference type="Rhea" id="RHEA:17989"/>
        <dbReference type="Rhea" id="RHEA-COMP:9863"/>
        <dbReference type="Rhea" id="RHEA-COMP:11604"/>
        <dbReference type="ChEBI" id="CHEBI:15378"/>
        <dbReference type="ChEBI" id="CHEBI:29999"/>
        <dbReference type="ChEBI" id="CHEBI:30616"/>
        <dbReference type="ChEBI" id="CHEBI:83421"/>
        <dbReference type="ChEBI" id="CHEBI:456216"/>
        <dbReference type="EC" id="2.7.11.1"/>
    </reaction>
</comment>
<dbReference type="FunFam" id="3.30.200.20:FF:000468">
    <property type="entry name" value="LysM receptor kinase 2"/>
    <property type="match status" value="1"/>
</dbReference>
<accession>A0A0E0FIW3</accession>
<dbReference type="PROSITE" id="PS50011">
    <property type="entry name" value="PROTEIN_KINASE_DOM"/>
    <property type="match status" value="1"/>
</dbReference>
<keyword evidence="11 19" id="KW-0067">ATP-binding</keyword>
<dbReference type="Proteomes" id="UP000006591">
    <property type="component" value="Chromosome 1"/>
</dbReference>
<dbReference type="EC" id="2.7.11.1" evidence="2"/>
<protein>
    <recommendedName>
        <fullName evidence="2">non-specific serine/threonine protein kinase</fullName>
        <ecNumber evidence="2">2.7.11.1</ecNumber>
    </recommendedName>
</protein>
<reference evidence="23" key="1">
    <citation type="submission" date="2015-04" db="UniProtKB">
        <authorList>
            <consortium name="EnsemblPlants"/>
        </authorList>
    </citation>
    <scope>IDENTIFICATION</scope>
    <source>
        <strain evidence="23">SL10</strain>
    </source>
</reference>
<evidence type="ECO:0000256" key="20">
    <source>
        <dbReference type="SAM" id="Phobius"/>
    </source>
</evidence>
<reference evidence="23" key="2">
    <citation type="submission" date="2018-04" db="EMBL/GenBank/DDBJ databases">
        <title>OnivRS2 (Oryza nivara Reference Sequence Version 2).</title>
        <authorList>
            <person name="Zhang J."/>
            <person name="Kudrna D."/>
            <person name="Lee S."/>
            <person name="Talag J."/>
            <person name="Rajasekar S."/>
            <person name="Welchert J."/>
            <person name="Hsing Y.-I."/>
            <person name="Wing R.A."/>
        </authorList>
    </citation>
    <scope>NUCLEOTIDE SEQUENCE [LARGE SCALE GENOMIC DNA]</scope>
</reference>
<sequence length="594" mass="64036">MFSLPALLIGACAFAAAAVAASGDGCRAGCSLAIAAYYFSEGSNLTFIATIFAIGGGGYQALLPYNPAITNPDYVVTGDRVLVPFPCSCLGLPAAPASTFLAGAIPYPLPLPRGGGDTYDAVAANYADLTTAAWLEATNAYPPGRIPGGDGRVNVTINCSCGDERVSPRYGLFLTYPLWDGETLESVAAQYGFSSPAEMELIRRYNPGMGGVSGKGIVFIPVKGGMGNSLSGGAIAGIVIACIAIFIVAIWLIIMFYRWQKFRKATSRPSPEETSHLDDASQAEGIKVERSIEFSYEEIFNATQGFSMEHKIGQGGFGSVYYAELRGEKTAIKKMGMQATQEFLAELKVLTHVHHLNLVRLIGYCVENCLFLVYEFIDNGNLSQHLQRTGYAPLSWATRVQIALDSARGLEYLHEHVVPVYVHRDIKSANILLDKDFRAKIADFGLAKLTEVGSMSQSLSTRVAGTFGYMPPEARYGEVSPKVDVYAFGVVLYELLSAKQAIVRSSESVSESKGLVFLFEEALSAPNPTEALDELIDPSLRGDYPVDSALKIASLAKSCTHEEPGMRPTMRSVVVALMALTANTDLRDMDYHPF</sequence>
<evidence type="ECO:0000256" key="1">
    <source>
        <dbReference type="ARBA" id="ARBA00004162"/>
    </source>
</evidence>
<dbReference type="InterPro" id="IPR001245">
    <property type="entry name" value="Ser-Thr/Tyr_kinase_cat_dom"/>
</dbReference>
<dbReference type="SMART" id="SM00220">
    <property type="entry name" value="S_TKc"/>
    <property type="match status" value="1"/>
</dbReference>
<dbReference type="GO" id="GO:0005524">
    <property type="term" value="F:ATP binding"/>
    <property type="evidence" value="ECO:0007669"/>
    <property type="project" value="UniProtKB-UniRule"/>
</dbReference>
<dbReference type="InterPro" id="IPR011009">
    <property type="entry name" value="Kinase-like_dom_sf"/>
</dbReference>
<keyword evidence="4" id="KW-0723">Serine/threonine-protein kinase</keyword>
<proteinExistence type="predicted"/>
<evidence type="ECO:0000256" key="7">
    <source>
        <dbReference type="ARBA" id="ARBA00022692"/>
    </source>
</evidence>
<feature type="chain" id="PRO_5002359452" description="non-specific serine/threonine protein kinase" evidence="21">
    <location>
        <begin position="21"/>
        <end position="594"/>
    </location>
</feature>
<dbReference type="GO" id="GO:0019199">
    <property type="term" value="F:transmembrane receptor protein kinase activity"/>
    <property type="evidence" value="ECO:0007669"/>
    <property type="project" value="InterPro"/>
</dbReference>
<evidence type="ECO:0000256" key="8">
    <source>
        <dbReference type="ARBA" id="ARBA00022729"/>
    </source>
</evidence>
<keyword evidence="7 20" id="KW-0812">Transmembrane</keyword>
<evidence type="ECO:0000256" key="6">
    <source>
        <dbReference type="ARBA" id="ARBA00022679"/>
    </source>
</evidence>
<keyword evidence="8 21" id="KW-0732">Signal</keyword>
<dbReference type="Pfam" id="PF23577">
    <property type="entry name" value="LysM_RLK"/>
    <property type="match status" value="1"/>
</dbReference>
<evidence type="ECO:0000256" key="12">
    <source>
        <dbReference type="ARBA" id="ARBA00022989"/>
    </source>
</evidence>
<feature type="domain" description="Protein kinase" evidence="22">
    <location>
        <begin position="306"/>
        <end position="594"/>
    </location>
</feature>
<dbReference type="PROSITE" id="PS00108">
    <property type="entry name" value="PROTEIN_KINASE_ST"/>
    <property type="match status" value="1"/>
</dbReference>
<dbReference type="InterPro" id="IPR000719">
    <property type="entry name" value="Prot_kinase_dom"/>
</dbReference>
<evidence type="ECO:0000256" key="19">
    <source>
        <dbReference type="PROSITE-ProRule" id="PRU10141"/>
    </source>
</evidence>
<evidence type="ECO:0000256" key="5">
    <source>
        <dbReference type="ARBA" id="ARBA00022669"/>
    </source>
</evidence>
<keyword evidence="14" id="KW-1015">Disulfide bond</keyword>
<evidence type="ECO:0000256" key="13">
    <source>
        <dbReference type="ARBA" id="ARBA00023136"/>
    </source>
</evidence>
<dbReference type="InterPro" id="IPR044812">
    <property type="entry name" value="CERK1/LYK3-like"/>
</dbReference>
<evidence type="ECO:0000256" key="11">
    <source>
        <dbReference type="ARBA" id="ARBA00022840"/>
    </source>
</evidence>
<dbReference type="SUPFAM" id="SSF56112">
    <property type="entry name" value="Protein kinase-like (PK-like)"/>
    <property type="match status" value="1"/>
</dbReference>
<keyword evidence="6" id="KW-0808">Transferase</keyword>
<dbReference type="EnsemblPlants" id="ONIVA01G10460.6">
    <property type="protein sequence ID" value="ONIVA01G10460.6"/>
    <property type="gene ID" value="ONIVA01G10460"/>
</dbReference>
<dbReference type="Gene3D" id="1.10.510.10">
    <property type="entry name" value="Transferase(Phosphotransferase) domain 1"/>
    <property type="match status" value="1"/>
</dbReference>
<keyword evidence="15" id="KW-0675">Receptor</keyword>
<comment type="catalytic activity">
    <reaction evidence="17">
        <text>L-threonyl-[protein] + ATP = O-phospho-L-threonyl-[protein] + ADP + H(+)</text>
        <dbReference type="Rhea" id="RHEA:46608"/>
        <dbReference type="Rhea" id="RHEA-COMP:11060"/>
        <dbReference type="Rhea" id="RHEA-COMP:11605"/>
        <dbReference type="ChEBI" id="CHEBI:15378"/>
        <dbReference type="ChEBI" id="CHEBI:30013"/>
        <dbReference type="ChEBI" id="CHEBI:30616"/>
        <dbReference type="ChEBI" id="CHEBI:61977"/>
        <dbReference type="ChEBI" id="CHEBI:456216"/>
        <dbReference type="EC" id="2.7.11.1"/>
    </reaction>
</comment>
<dbReference type="PANTHER" id="PTHR46204">
    <property type="entry name" value="CHITIN ELICITOR RECEPTOR KINASE 1-RELATED"/>
    <property type="match status" value="1"/>
</dbReference>
<evidence type="ECO:0000259" key="22">
    <source>
        <dbReference type="PROSITE" id="PS50011"/>
    </source>
</evidence>
<dbReference type="InterPro" id="IPR057097">
    <property type="entry name" value="LysM_RLK3/10"/>
</dbReference>
<evidence type="ECO:0000256" key="17">
    <source>
        <dbReference type="ARBA" id="ARBA00047899"/>
    </source>
</evidence>
<keyword evidence="16" id="KW-0325">Glycoprotein</keyword>
<evidence type="ECO:0000256" key="15">
    <source>
        <dbReference type="ARBA" id="ARBA00023170"/>
    </source>
</evidence>
<evidence type="ECO:0000256" key="21">
    <source>
        <dbReference type="SAM" id="SignalP"/>
    </source>
</evidence>
<keyword evidence="10" id="KW-0418">Kinase</keyword>
<dbReference type="FunFam" id="1.10.510.10:FF:000468">
    <property type="entry name" value="PTI1-like tyrosine-protein kinase 3"/>
    <property type="match status" value="1"/>
</dbReference>
<evidence type="ECO:0000256" key="4">
    <source>
        <dbReference type="ARBA" id="ARBA00022527"/>
    </source>
</evidence>
<evidence type="ECO:0000256" key="14">
    <source>
        <dbReference type="ARBA" id="ARBA00023157"/>
    </source>
</evidence>
<evidence type="ECO:0000256" key="3">
    <source>
        <dbReference type="ARBA" id="ARBA00022475"/>
    </source>
</evidence>
<keyword evidence="24" id="KW-1185">Reference proteome</keyword>
<evidence type="ECO:0000256" key="9">
    <source>
        <dbReference type="ARBA" id="ARBA00022741"/>
    </source>
</evidence>
<dbReference type="Gene3D" id="3.30.200.20">
    <property type="entry name" value="Phosphorylase Kinase, domain 1"/>
    <property type="match status" value="1"/>
</dbReference>
<name>A0A0E0FIW3_ORYNI</name>
<keyword evidence="13 20" id="KW-0472">Membrane</keyword>
<organism evidence="23">
    <name type="scientific">Oryza nivara</name>
    <name type="common">Indian wild rice</name>
    <name type="synonym">Oryza sativa f. spontanea</name>
    <dbReference type="NCBI Taxonomy" id="4536"/>
    <lineage>
        <taxon>Eukaryota</taxon>
        <taxon>Viridiplantae</taxon>
        <taxon>Streptophyta</taxon>
        <taxon>Embryophyta</taxon>
        <taxon>Tracheophyta</taxon>
        <taxon>Spermatophyta</taxon>
        <taxon>Magnoliopsida</taxon>
        <taxon>Liliopsida</taxon>
        <taxon>Poales</taxon>
        <taxon>Poaceae</taxon>
        <taxon>BOP clade</taxon>
        <taxon>Oryzoideae</taxon>
        <taxon>Oryzeae</taxon>
        <taxon>Oryzinae</taxon>
        <taxon>Oryza</taxon>
    </lineage>
</organism>
<feature type="signal peptide" evidence="21">
    <location>
        <begin position="1"/>
        <end position="20"/>
    </location>
</feature>
<feature type="binding site" evidence="19">
    <location>
        <position position="334"/>
    </location>
    <ligand>
        <name>ATP</name>
        <dbReference type="ChEBI" id="CHEBI:30616"/>
    </ligand>
</feature>
<evidence type="ECO:0000256" key="16">
    <source>
        <dbReference type="ARBA" id="ARBA00023180"/>
    </source>
</evidence>
<dbReference type="Pfam" id="PF07714">
    <property type="entry name" value="PK_Tyr_Ser-Thr"/>
    <property type="match status" value="1"/>
</dbReference>